<reference evidence="1" key="1">
    <citation type="journal article" date="2015" name="Proc. Natl. Acad. Sci. U.S.A.">
        <title>Networks of energetic and metabolic interactions define dynamics in microbial communities.</title>
        <authorList>
            <person name="Embree M."/>
            <person name="Liu J.K."/>
            <person name="Al-Bassam M.M."/>
            <person name="Zengler K."/>
        </authorList>
    </citation>
    <scope>NUCLEOTIDE SEQUENCE</scope>
</reference>
<dbReference type="AlphaFoldDB" id="A0A0W8F1T4"/>
<dbReference type="EMBL" id="LNQE01001613">
    <property type="protein sequence ID" value="KUG14848.1"/>
    <property type="molecule type" value="Genomic_DNA"/>
</dbReference>
<organism evidence="1">
    <name type="scientific">hydrocarbon metagenome</name>
    <dbReference type="NCBI Taxonomy" id="938273"/>
    <lineage>
        <taxon>unclassified sequences</taxon>
        <taxon>metagenomes</taxon>
        <taxon>ecological metagenomes</taxon>
    </lineage>
</organism>
<name>A0A0W8F1T4_9ZZZZ</name>
<gene>
    <name evidence="1" type="ORF">ASZ90_015503</name>
</gene>
<comment type="caution">
    <text evidence="1">The sequence shown here is derived from an EMBL/GenBank/DDBJ whole genome shotgun (WGS) entry which is preliminary data.</text>
</comment>
<protein>
    <submittedName>
        <fullName evidence="1">Uncharacterized protein</fullName>
    </submittedName>
</protein>
<sequence>MGPVFMLVLVLVSALIGIASADDEKGVVRSDATAEQLSLINELHGKDITVLEYMEKVHPEHLVGIPDSYKENMAGHKMTWWAKEPTAVTKDKQPALDRATVSVRATGYKYDWRTIRFGGTCTASGLENPPWNIYVEAFLINWDTGQTVDSTSASSQQGVWFITASKDKLNPANGQYYVHAWGYIPTPYYAEDYDDTSVFSFP</sequence>
<accession>A0A0W8F1T4</accession>
<evidence type="ECO:0000313" key="1">
    <source>
        <dbReference type="EMBL" id="KUG14848.1"/>
    </source>
</evidence>
<proteinExistence type="predicted"/>